<dbReference type="Proteomes" id="UP001272987">
    <property type="component" value="Unassembled WGS sequence"/>
</dbReference>
<gene>
    <name evidence="3" type="ORF">PV666_40180</name>
</gene>
<comment type="caution">
    <text evidence="3">The sequence shown here is derived from an EMBL/GenBank/DDBJ whole genome shotgun (WGS) entry which is preliminary data.</text>
</comment>
<reference evidence="3 4" key="1">
    <citation type="journal article" date="2023" name="Microb. Genom.">
        <title>Mesoterricola silvestris gen. nov., sp. nov., Mesoterricola sediminis sp. nov., Geothrix oryzae sp. nov., Geothrix edaphica sp. nov., Geothrix rubra sp. nov., and Geothrix limicola sp. nov., six novel members of Acidobacteriota isolated from soils.</title>
        <authorList>
            <person name="Weisberg A.J."/>
            <person name="Pearce E."/>
            <person name="Kramer C.G."/>
            <person name="Chang J.H."/>
            <person name="Clarke C.R."/>
        </authorList>
    </citation>
    <scope>NUCLEOTIDE SEQUENCE [LARGE SCALE GENOMIC DNA]</scope>
    <source>
        <strain evidence="3 4">NB05-1H</strain>
    </source>
</reference>
<accession>A0ABU4M8I9</accession>
<evidence type="ECO:0000313" key="3">
    <source>
        <dbReference type="EMBL" id="MDX3024046.1"/>
    </source>
</evidence>
<evidence type="ECO:0000256" key="1">
    <source>
        <dbReference type="SAM" id="MobiDB-lite"/>
    </source>
</evidence>
<evidence type="ECO:0000313" key="4">
    <source>
        <dbReference type="Proteomes" id="UP001272987"/>
    </source>
</evidence>
<feature type="region of interest" description="Disordered" evidence="1">
    <location>
        <begin position="25"/>
        <end position="47"/>
    </location>
</feature>
<keyword evidence="2" id="KW-0732">Signal</keyword>
<dbReference type="RefSeq" id="WP_319167148.1">
    <property type="nucleotide sequence ID" value="NZ_JARAWP010000031.1"/>
</dbReference>
<protein>
    <submittedName>
        <fullName evidence="3">Uncharacterized protein</fullName>
    </submittedName>
</protein>
<name>A0ABU4M8I9_9ACTN</name>
<evidence type="ECO:0000256" key="2">
    <source>
        <dbReference type="SAM" id="SignalP"/>
    </source>
</evidence>
<feature type="signal peptide" evidence="2">
    <location>
        <begin position="1"/>
        <end position="20"/>
    </location>
</feature>
<feature type="chain" id="PRO_5045804460" evidence="2">
    <location>
        <begin position="21"/>
        <end position="47"/>
    </location>
</feature>
<feature type="compositionally biased region" description="Polar residues" evidence="1">
    <location>
        <begin position="29"/>
        <end position="47"/>
    </location>
</feature>
<sequence length="47" mass="4953">MYRIWLIVSALMLAAVLALADDGRPAAGTATQPGRQWPTTSATPVGR</sequence>
<keyword evidence="4" id="KW-1185">Reference proteome</keyword>
<dbReference type="EMBL" id="JARAWP010000031">
    <property type="protein sequence ID" value="MDX3024046.1"/>
    <property type="molecule type" value="Genomic_DNA"/>
</dbReference>
<organism evidence="3 4">
    <name type="scientific">Streptomyces acidiscabies</name>
    <dbReference type="NCBI Taxonomy" id="42234"/>
    <lineage>
        <taxon>Bacteria</taxon>
        <taxon>Bacillati</taxon>
        <taxon>Actinomycetota</taxon>
        <taxon>Actinomycetes</taxon>
        <taxon>Kitasatosporales</taxon>
        <taxon>Streptomycetaceae</taxon>
        <taxon>Streptomyces</taxon>
    </lineage>
</organism>
<proteinExistence type="predicted"/>